<reference evidence="2" key="1">
    <citation type="submission" date="2016-12" db="EMBL/GenBank/DDBJ databases">
        <authorList>
            <person name="Varghese N."/>
            <person name="Submissions S."/>
        </authorList>
    </citation>
    <scope>NUCLEOTIDE SEQUENCE [LARGE SCALE GENOMIC DNA]</scope>
    <source>
        <strain evidence="2">DSM 16779</strain>
    </source>
</reference>
<accession>A0A1N6IIQ4</accession>
<dbReference type="AlphaFoldDB" id="A0A1N6IIQ4"/>
<name>A0A1N6IIQ4_9FLAO</name>
<dbReference type="EMBL" id="FSRQ01000004">
    <property type="protein sequence ID" value="SIO31888.1"/>
    <property type="molecule type" value="Genomic_DNA"/>
</dbReference>
<proteinExistence type="predicted"/>
<evidence type="ECO:0000313" key="1">
    <source>
        <dbReference type="EMBL" id="SIO31888.1"/>
    </source>
</evidence>
<protein>
    <submittedName>
        <fullName evidence="1">Uncharacterized protein</fullName>
    </submittedName>
</protein>
<keyword evidence="2" id="KW-1185">Reference proteome</keyword>
<organism evidence="1 2">
    <name type="scientific">Chryseobacterium scophthalmum</name>
    <dbReference type="NCBI Taxonomy" id="59733"/>
    <lineage>
        <taxon>Bacteria</taxon>
        <taxon>Pseudomonadati</taxon>
        <taxon>Bacteroidota</taxon>
        <taxon>Flavobacteriia</taxon>
        <taxon>Flavobacteriales</taxon>
        <taxon>Weeksellaceae</taxon>
        <taxon>Chryseobacterium group</taxon>
        <taxon>Chryseobacterium</taxon>
    </lineage>
</organism>
<gene>
    <name evidence="1" type="ORF">SAMN05421769_3417</name>
</gene>
<evidence type="ECO:0000313" key="2">
    <source>
        <dbReference type="Proteomes" id="UP000184782"/>
    </source>
</evidence>
<sequence>MILLQKEDINSNKTLKNNKTHQNLMGFNFMPVELDILRKTPEFHE</sequence>
<dbReference type="Proteomes" id="UP000184782">
    <property type="component" value="Unassembled WGS sequence"/>
</dbReference>